<dbReference type="SMART" id="SM00079">
    <property type="entry name" value="PBPe"/>
    <property type="match status" value="1"/>
</dbReference>
<evidence type="ECO:0000259" key="12">
    <source>
        <dbReference type="SMART" id="SM00079"/>
    </source>
</evidence>
<dbReference type="Proteomes" id="UP001314263">
    <property type="component" value="Unassembled WGS sequence"/>
</dbReference>
<feature type="transmembrane region" description="Helical" evidence="11">
    <location>
        <begin position="395"/>
        <end position="417"/>
    </location>
</feature>
<dbReference type="AlphaFoldDB" id="A0AAV1IKL2"/>
<dbReference type="PANTHER" id="PTHR18966">
    <property type="entry name" value="IONOTROPIC GLUTAMATE RECEPTOR"/>
    <property type="match status" value="1"/>
</dbReference>
<evidence type="ECO:0000256" key="8">
    <source>
        <dbReference type="ARBA" id="ARBA00023180"/>
    </source>
</evidence>
<protein>
    <recommendedName>
        <fullName evidence="12">Ionotropic glutamate receptor C-terminal domain-containing protein</fullName>
    </recommendedName>
</protein>
<dbReference type="InterPro" id="IPR019594">
    <property type="entry name" value="Glu/Gly-bd"/>
</dbReference>
<dbReference type="InterPro" id="IPR015683">
    <property type="entry name" value="Ionotropic_Glu_rcpt"/>
</dbReference>
<evidence type="ECO:0000256" key="10">
    <source>
        <dbReference type="ARBA" id="ARBA00023303"/>
    </source>
</evidence>
<keyword evidence="14" id="KW-1185">Reference proteome</keyword>
<evidence type="ECO:0000256" key="3">
    <source>
        <dbReference type="ARBA" id="ARBA00022692"/>
    </source>
</evidence>
<keyword evidence="2" id="KW-0813">Transport</keyword>
<dbReference type="Gene3D" id="1.10.287.70">
    <property type="match status" value="1"/>
</dbReference>
<feature type="transmembrane region" description="Helical" evidence="11">
    <location>
        <begin position="215"/>
        <end position="239"/>
    </location>
</feature>
<keyword evidence="6 11" id="KW-0472">Membrane</keyword>
<name>A0AAV1IKL2_9CHLO</name>
<sequence>MVLQVAVANGRRPFTFINPDRDGQAAFSGVLVDLLPDLLDAAGFNKSDLHYYAPKSQGSGSQLPNGTWTGMTGELTAGRADVILTQLTATSYREEFADQSFAILDAKMALMVHADTLRPQDAFTFLQPFSWELWVCLVLFVFGVALVLTVLARLSPMGLFDIRKVAVHVKGTSGDVTRQYAIHDVTRSFLLDTWLTATGQTPLPQGRSWAIRMIAISYGLFSLLVIASYTASFAAILTLKTYRYSVNDRQDLANSNLKFGIDAGGVTQYYFKHPHDDLSTALSDQYITFPGVAAALDAIRNKTIAGYITQESLLDYIASLQPCDMAIVDRGWGYGSQVIGFQKNSTITAPLNDAILKLRENGRVDQLMRGWHVPACNAQAQGGIDQLQLPSFAGLWYFLFIFWGLAVLVTLVERLIIWIGHRYPRLRHANAKIQHLLFSANQKHFDYIHSEAHFGRMDSSLVSTPRK</sequence>
<accession>A0AAV1IKL2</accession>
<dbReference type="Gene3D" id="3.40.190.10">
    <property type="entry name" value="Periplasmic binding protein-like II"/>
    <property type="match status" value="2"/>
</dbReference>
<reference evidence="13 14" key="1">
    <citation type="submission" date="2023-10" db="EMBL/GenBank/DDBJ databases">
        <authorList>
            <person name="Maclean D."/>
            <person name="Macfadyen A."/>
        </authorList>
    </citation>
    <scope>NUCLEOTIDE SEQUENCE [LARGE SCALE GENOMIC DNA]</scope>
</reference>
<dbReference type="Pfam" id="PF10613">
    <property type="entry name" value="Lig_chan-Glu_bd"/>
    <property type="match status" value="1"/>
</dbReference>
<evidence type="ECO:0000256" key="11">
    <source>
        <dbReference type="SAM" id="Phobius"/>
    </source>
</evidence>
<evidence type="ECO:0000256" key="4">
    <source>
        <dbReference type="ARBA" id="ARBA00022989"/>
    </source>
</evidence>
<evidence type="ECO:0000256" key="2">
    <source>
        <dbReference type="ARBA" id="ARBA00022448"/>
    </source>
</evidence>
<evidence type="ECO:0000256" key="1">
    <source>
        <dbReference type="ARBA" id="ARBA00004141"/>
    </source>
</evidence>
<comment type="subcellular location">
    <subcellularLocation>
        <location evidence="1">Membrane</location>
        <topology evidence="1">Multi-pass membrane protein</topology>
    </subcellularLocation>
</comment>
<evidence type="ECO:0000313" key="14">
    <source>
        <dbReference type="Proteomes" id="UP001314263"/>
    </source>
</evidence>
<keyword evidence="8" id="KW-0325">Glycoprotein</keyword>
<keyword evidence="3 11" id="KW-0812">Transmembrane</keyword>
<evidence type="ECO:0000256" key="5">
    <source>
        <dbReference type="ARBA" id="ARBA00023065"/>
    </source>
</evidence>
<feature type="domain" description="Ionotropic glutamate receptor C-terminal" evidence="12">
    <location>
        <begin position="2"/>
        <end position="374"/>
    </location>
</feature>
<gene>
    <name evidence="13" type="ORF">CVIRNUC_010438</name>
</gene>
<organism evidence="13 14">
    <name type="scientific">Coccomyxa viridis</name>
    <dbReference type="NCBI Taxonomy" id="1274662"/>
    <lineage>
        <taxon>Eukaryota</taxon>
        <taxon>Viridiplantae</taxon>
        <taxon>Chlorophyta</taxon>
        <taxon>core chlorophytes</taxon>
        <taxon>Trebouxiophyceae</taxon>
        <taxon>Trebouxiophyceae incertae sedis</taxon>
        <taxon>Coccomyxaceae</taxon>
        <taxon>Coccomyxa</taxon>
    </lineage>
</organism>
<keyword evidence="7" id="KW-0675">Receptor</keyword>
<feature type="transmembrane region" description="Helical" evidence="11">
    <location>
        <begin position="131"/>
        <end position="154"/>
    </location>
</feature>
<keyword evidence="10" id="KW-0407">Ion channel</keyword>
<evidence type="ECO:0000256" key="9">
    <source>
        <dbReference type="ARBA" id="ARBA00023286"/>
    </source>
</evidence>
<keyword evidence="4 11" id="KW-1133">Transmembrane helix</keyword>
<dbReference type="GO" id="GO:0016020">
    <property type="term" value="C:membrane"/>
    <property type="evidence" value="ECO:0007669"/>
    <property type="project" value="UniProtKB-SubCell"/>
</dbReference>
<dbReference type="InterPro" id="IPR001320">
    <property type="entry name" value="Iontro_rcpt_C"/>
</dbReference>
<proteinExistence type="predicted"/>
<dbReference type="EMBL" id="CAUYUE010000016">
    <property type="protein sequence ID" value="CAK0787222.1"/>
    <property type="molecule type" value="Genomic_DNA"/>
</dbReference>
<dbReference type="SUPFAM" id="SSF53850">
    <property type="entry name" value="Periplasmic binding protein-like II"/>
    <property type="match status" value="1"/>
</dbReference>
<dbReference type="Pfam" id="PF00060">
    <property type="entry name" value="Lig_chan"/>
    <property type="match status" value="1"/>
</dbReference>
<evidence type="ECO:0000256" key="7">
    <source>
        <dbReference type="ARBA" id="ARBA00023170"/>
    </source>
</evidence>
<comment type="caution">
    <text evidence="13">The sequence shown here is derived from an EMBL/GenBank/DDBJ whole genome shotgun (WGS) entry which is preliminary data.</text>
</comment>
<keyword evidence="9" id="KW-1071">Ligand-gated ion channel</keyword>
<keyword evidence="5" id="KW-0406">Ion transport</keyword>
<dbReference type="GO" id="GO:0015276">
    <property type="term" value="F:ligand-gated monoatomic ion channel activity"/>
    <property type="evidence" value="ECO:0007669"/>
    <property type="project" value="InterPro"/>
</dbReference>
<evidence type="ECO:0000256" key="6">
    <source>
        <dbReference type="ARBA" id="ARBA00023136"/>
    </source>
</evidence>
<evidence type="ECO:0000313" key="13">
    <source>
        <dbReference type="EMBL" id="CAK0787222.1"/>
    </source>
</evidence>